<feature type="signal peptide" evidence="7">
    <location>
        <begin position="1"/>
        <end position="33"/>
    </location>
</feature>
<keyword evidence="3" id="KW-1029">Fimbrium biogenesis</keyword>
<dbReference type="InterPro" id="IPR015943">
    <property type="entry name" value="WD40/YVTN_repeat-like_dom_sf"/>
</dbReference>
<evidence type="ECO:0000256" key="2">
    <source>
        <dbReference type="ARBA" id="ARBA00008387"/>
    </source>
</evidence>
<reference evidence="9 10" key="1">
    <citation type="submission" date="2024-04" db="EMBL/GenBank/DDBJ databases">
        <title>Dissimilatory iodate-reducing microorganisms contribute to the enrichment of iodine in groundwater.</title>
        <authorList>
            <person name="Jiang Z."/>
        </authorList>
    </citation>
    <scope>NUCLEOTIDE SEQUENCE [LARGE SCALE GENOMIC DNA]</scope>
    <source>
        <strain evidence="9 10">NCP973</strain>
    </source>
</reference>
<proteinExistence type="inferred from homology"/>
<name>A0ABZ2XEF0_9RHOO</name>
<dbReference type="SUPFAM" id="SSF50998">
    <property type="entry name" value="Quinoprotein alcohol dehydrogenase-like"/>
    <property type="match status" value="1"/>
</dbReference>
<evidence type="ECO:0000256" key="4">
    <source>
        <dbReference type="ARBA" id="ARBA00022723"/>
    </source>
</evidence>
<evidence type="ECO:0000256" key="3">
    <source>
        <dbReference type="ARBA" id="ARBA00022558"/>
    </source>
</evidence>
<dbReference type="Proteomes" id="UP001479520">
    <property type="component" value="Chromosome"/>
</dbReference>
<evidence type="ECO:0000256" key="6">
    <source>
        <dbReference type="ARBA" id="ARBA00023263"/>
    </source>
</evidence>
<evidence type="ECO:0000256" key="7">
    <source>
        <dbReference type="SAM" id="SignalP"/>
    </source>
</evidence>
<keyword evidence="10" id="KW-1185">Reference proteome</keyword>
<evidence type="ECO:0000313" key="10">
    <source>
        <dbReference type="Proteomes" id="UP001479520"/>
    </source>
</evidence>
<dbReference type="Gene3D" id="2.130.10.10">
    <property type="entry name" value="YVTN repeat-like/Quinoprotein amine dehydrogenase"/>
    <property type="match status" value="1"/>
</dbReference>
<sequence>MRQQSANHTASQRRLARLMAFSFVLTTVVPAQAALNIPDTPLQTSVSAEPNIMFILDDSGSMHWEITPDSYSYFVFPRPSNVYGSSNYDSYVSTTVDTSPYNAYTRSPQTNPSYYDPGTTYLPWSNADGTLWPNATPSAAYHNPAKTAVGTRNLTTDNTQTATWETCTSESTSSCSGTSTSRTFWPATYFWHNGGDKWNRSNYTKVEIRSTTANYSGHGRANRTDCTSGTCTYTQEIQNFANWYTYYRSRILTARAGIGRAFASQNDGLRVGFGTINKASTSVDNVSTQTIVSGVRVFKDSDRTNFFNTLYTRDIPTSSTPLRRALRDAGEYFSRNDDRGPWSTTPGQSGGSDLACRLSYTILMTDGYWNDSYTNSSIANSDNTAGATITGPNGQSYTYQPVSPFRDSHSDTLADVAMHYWKRDLRTDMTNVVPSGPKNPAFWQHMVTFGVGLGVNGSIKPEDAYAAIGDPNKTITWPNPTSSNAAKLDDLLHAAINGRGEFFSAQNPTEFANAMTGMLKEIIERKSSSSSVSLTGTRLSTGSKVFSPSFNTSGWIGELAAYNLSSNGVSSTPVWKASEKIPEHASRKIFVTTSSGEKREFLWGNLSTTDRTTIGSEAILNFLRGDRSQETARGGTLRTRNSLLGDIVHSSPVYHQGTQTVYVGANDGMLHAFNSETGVERFAYIPSAVLGNLRQLSATSYQHKYFVDGELTIAEKSDTGLSSTYLVGTMGAGAKGLFALDITAPASFAASNIAWEYVNSGDTELGYMMGKPIYARLNDGSRALIVGNGYNSSSGKAALYIINLQTGALIRKFVVDNVSDSGMATPGIVDTNGDGLVDLVYAGDLKGNVWKFDLNSKIPSAWSQSKFFTAIGPDNNVQPITAQITSAVNYLNDDPNSGKRYIFFGTGSYFQAGDINDKSVQSWYGLIDTGSTISGRNNLTKRSISSTLTTADGKPARTFSKAATDATTGKVTDMTNKQGWYLDWVNPVNIKLGERVISPSVMYRLTEPTLLGSSITPEANDPCQPGGTGYVNAINAFTGGSLTKAFFTSEVSGDAVVGSLDLGIGMPSQPALVISDDGAGQLIVGGSGDTGASGTGGSNVGSTGFNPGNYGGRIYWREIIRGN</sequence>
<dbReference type="EMBL" id="CP151406">
    <property type="protein sequence ID" value="WZJ20996.1"/>
    <property type="molecule type" value="Genomic_DNA"/>
</dbReference>
<accession>A0ABZ2XEF0</accession>
<dbReference type="RefSeq" id="WP_081700135.1">
    <property type="nucleotide sequence ID" value="NZ_CP151406.1"/>
</dbReference>
<dbReference type="InterPro" id="IPR008707">
    <property type="entry name" value="B-propeller_PilY1"/>
</dbReference>
<gene>
    <name evidence="9" type="ORF">AADV58_13730</name>
</gene>
<comment type="subcellular location">
    <subcellularLocation>
        <location evidence="1">Fimbrium</location>
    </subcellularLocation>
</comment>
<feature type="domain" description="PilY1 beta-propeller" evidence="8">
    <location>
        <begin position="658"/>
        <end position="931"/>
    </location>
</feature>
<keyword evidence="6" id="KW-0281">Fimbrium</keyword>
<dbReference type="Pfam" id="PF05567">
    <property type="entry name" value="T4P_PilY1"/>
    <property type="match status" value="1"/>
</dbReference>
<organism evidence="9 10">
    <name type="scientific">Azonexus hydrophilus</name>
    <dbReference type="NCBI Taxonomy" id="418702"/>
    <lineage>
        <taxon>Bacteria</taxon>
        <taxon>Pseudomonadati</taxon>
        <taxon>Pseudomonadota</taxon>
        <taxon>Betaproteobacteria</taxon>
        <taxon>Rhodocyclales</taxon>
        <taxon>Azonexaceae</taxon>
        <taxon>Azonexus</taxon>
    </lineage>
</organism>
<keyword evidence="4" id="KW-0479">Metal-binding</keyword>
<feature type="chain" id="PRO_5046371051" evidence="7">
    <location>
        <begin position="34"/>
        <end position="1123"/>
    </location>
</feature>
<evidence type="ECO:0000313" key="9">
    <source>
        <dbReference type="EMBL" id="WZJ20996.1"/>
    </source>
</evidence>
<evidence type="ECO:0000256" key="5">
    <source>
        <dbReference type="ARBA" id="ARBA00022837"/>
    </source>
</evidence>
<dbReference type="InterPro" id="IPR011047">
    <property type="entry name" value="Quinoprotein_ADH-like_sf"/>
</dbReference>
<evidence type="ECO:0000256" key="1">
    <source>
        <dbReference type="ARBA" id="ARBA00004561"/>
    </source>
</evidence>
<evidence type="ECO:0000259" key="8">
    <source>
        <dbReference type="Pfam" id="PF05567"/>
    </source>
</evidence>
<keyword evidence="7" id="KW-0732">Signal</keyword>
<comment type="similarity">
    <text evidence="2">Belongs to the PilY1 family.</text>
</comment>
<protein>
    <submittedName>
        <fullName evidence="9">PilC/PilY family type IV pilus protein</fullName>
    </submittedName>
</protein>
<keyword evidence="5" id="KW-0106">Calcium</keyword>